<protein>
    <recommendedName>
        <fullName evidence="1">[acyl-carrier-protein] S-malonyltransferase</fullName>
        <ecNumber evidence="1">2.3.1.39</ecNumber>
    </recommendedName>
</protein>
<dbReference type="PANTHER" id="PTHR42681:SF1">
    <property type="entry name" value="MALONYL-COA-ACYL CARRIER PROTEIN TRANSACYLASE, MITOCHONDRIAL"/>
    <property type="match status" value="1"/>
</dbReference>
<dbReference type="InterPro" id="IPR049416">
    <property type="entry name" value="VinK-like_small"/>
</dbReference>
<sequence>MSDAMYFPGLVPTKFSAVETFLRENEFAQKRIRVADEVVGYSVLEAYEKADVYDWEVFEVGFMALTLALADWTTANLGLRPVVSGGQSFGALAAAVHTGSLSYEDVLTLVQRSTKVEVDYFESQPEPLGCFFFYRMDSAAVDDLVAEFRAAGRDVEVSIYLDNTVHAVSGPIADLEVLRERVREEGGFPFYLMNRSEHCSSVGPLRARLEEEVYRHYAWQAPTVPMLSDVTGELLTDGHAVMTDLLDGWVTPVRWSTVVDGMRSSGARRVVIVGPRNMFARITNNVMPTAVVTPKVADDFATDGFTMPAPLEVTA</sequence>
<accession>A0A839XNT8</accession>
<dbReference type="Gene3D" id="3.30.70.250">
    <property type="entry name" value="Malonyl-CoA ACP transacylase, ACP-binding"/>
    <property type="match status" value="1"/>
</dbReference>
<evidence type="ECO:0000256" key="4">
    <source>
        <dbReference type="ARBA" id="ARBA00048462"/>
    </source>
</evidence>
<organism evidence="6 7">
    <name type="scientific">Prauserella sediminis</name>
    <dbReference type="NCBI Taxonomy" id="577680"/>
    <lineage>
        <taxon>Bacteria</taxon>
        <taxon>Bacillati</taxon>
        <taxon>Actinomycetota</taxon>
        <taxon>Actinomycetes</taxon>
        <taxon>Pseudonocardiales</taxon>
        <taxon>Pseudonocardiaceae</taxon>
        <taxon>Prauserella</taxon>
        <taxon>Prauserella salsuginis group</taxon>
    </lineage>
</organism>
<dbReference type="EMBL" id="JACIBS010000001">
    <property type="protein sequence ID" value="MBB3661595.1"/>
    <property type="molecule type" value="Genomic_DNA"/>
</dbReference>
<dbReference type="RefSeq" id="WP_221212621.1">
    <property type="nucleotide sequence ID" value="NZ_JACIBS010000001.1"/>
</dbReference>
<evidence type="ECO:0000313" key="6">
    <source>
        <dbReference type="EMBL" id="MBB3661595.1"/>
    </source>
</evidence>
<dbReference type="InterPro" id="IPR014043">
    <property type="entry name" value="Acyl_transferase_dom"/>
</dbReference>
<dbReference type="Pfam" id="PF21124">
    <property type="entry name" value="VinK_C"/>
    <property type="match status" value="1"/>
</dbReference>
<comment type="catalytic activity">
    <reaction evidence="4">
        <text>holo-[ACP] + malonyl-CoA = malonyl-[ACP] + CoA</text>
        <dbReference type="Rhea" id="RHEA:41792"/>
        <dbReference type="Rhea" id="RHEA-COMP:9623"/>
        <dbReference type="Rhea" id="RHEA-COMP:9685"/>
        <dbReference type="ChEBI" id="CHEBI:57287"/>
        <dbReference type="ChEBI" id="CHEBI:57384"/>
        <dbReference type="ChEBI" id="CHEBI:64479"/>
        <dbReference type="ChEBI" id="CHEBI:78449"/>
        <dbReference type="EC" id="2.3.1.39"/>
    </reaction>
</comment>
<name>A0A839XNT8_9PSEU</name>
<dbReference type="GO" id="GO:0005829">
    <property type="term" value="C:cytosol"/>
    <property type="evidence" value="ECO:0007669"/>
    <property type="project" value="TreeGrafter"/>
</dbReference>
<evidence type="ECO:0000256" key="3">
    <source>
        <dbReference type="ARBA" id="ARBA00023315"/>
    </source>
</evidence>
<keyword evidence="2 6" id="KW-0808">Transferase</keyword>
<dbReference type="PANTHER" id="PTHR42681">
    <property type="entry name" value="MALONYL-COA-ACYL CARRIER PROTEIN TRANSACYLASE, MITOCHONDRIAL"/>
    <property type="match status" value="1"/>
</dbReference>
<proteinExistence type="predicted"/>
<gene>
    <name evidence="6" type="ORF">FB384_000499</name>
</gene>
<dbReference type="InterPro" id="IPR050858">
    <property type="entry name" value="Mal-CoA-ACP_Trans/PKS_FabD"/>
</dbReference>
<dbReference type="Gene3D" id="3.40.366.10">
    <property type="entry name" value="Malonyl-Coenzyme A Acyl Carrier Protein, domain 2"/>
    <property type="match status" value="1"/>
</dbReference>
<keyword evidence="7" id="KW-1185">Reference proteome</keyword>
<dbReference type="SMART" id="SM00827">
    <property type="entry name" value="PKS_AT"/>
    <property type="match status" value="1"/>
</dbReference>
<dbReference type="GO" id="GO:0004314">
    <property type="term" value="F:[acyl-carrier-protein] S-malonyltransferase activity"/>
    <property type="evidence" value="ECO:0007669"/>
    <property type="project" value="UniProtKB-EC"/>
</dbReference>
<evidence type="ECO:0000256" key="1">
    <source>
        <dbReference type="ARBA" id="ARBA00013258"/>
    </source>
</evidence>
<dbReference type="Proteomes" id="UP000564573">
    <property type="component" value="Unassembled WGS sequence"/>
</dbReference>
<feature type="domain" description="Malonyl-CoA:ACP transacylase (MAT)" evidence="5">
    <location>
        <begin position="34"/>
        <end position="292"/>
    </location>
</feature>
<keyword evidence="3 6" id="KW-0012">Acyltransferase</keyword>
<evidence type="ECO:0000256" key="2">
    <source>
        <dbReference type="ARBA" id="ARBA00022679"/>
    </source>
</evidence>
<dbReference type="GO" id="GO:0006633">
    <property type="term" value="P:fatty acid biosynthetic process"/>
    <property type="evidence" value="ECO:0007669"/>
    <property type="project" value="TreeGrafter"/>
</dbReference>
<evidence type="ECO:0000259" key="5">
    <source>
        <dbReference type="SMART" id="SM00827"/>
    </source>
</evidence>
<dbReference type="SUPFAM" id="SSF52151">
    <property type="entry name" value="FabD/lysophospholipase-like"/>
    <property type="match status" value="1"/>
</dbReference>
<reference evidence="6 7" key="1">
    <citation type="submission" date="2020-08" db="EMBL/GenBank/DDBJ databases">
        <title>Sequencing the genomes of 1000 actinobacteria strains.</title>
        <authorList>
            <person name="Klenk H.-P."/>
        </authorList>
    </citation>
    <scope>NUCLEOTIDE SEQUENCE [LARGE SCALE GENOMIC DNA]</scope>
    <source>
        <strain evidence="6 7">DSM 45267</strain>
    </source>
</reference>
<dbReference type="AlphaFoldDB" id="A0A839XNT8"/>
<comment type="caution">
    <text evidence="6">The sequence shown here is derived from an EMBL/GenBank/DDBJ whole genome shotgun (WGS) entry which is preliminary data.</text>
</comment>
<dbReference type="InterPro" id="IPR016035">
    <property type="entry name" value="Acyl_Trfase/lysoPLipase"/>
</dbReference>
<dbReference type="InterPro" id="IPR001227">
    <property type="entry name" value="Ac_transferase_dom_sf"/>
</dbReference>
<dbReference type="EC" id="2.3.1.39" evidence="1"/>
<evidence type="ECO:0000313" key="7">
    <source>
        <dbReference type="Proteomes" id="UP000564573"/>
    </source>
</evidence>